<organism evidence="2 3">
    <name type="scientific">Asticcacaulis endophyticus</name>
    <dbReference type="NCBI Taxonomy" id="1395890"/>
    <lineage>
        <taxon>Bacteria</taxon>
        <taxon>Pseudomonadati</taxon>
        <taxon>Pseudomonadota</taxon>
        <taxon>Alphaproteobacteria</taxon>
        <taxon>Caulobacterales</taxon>
        <taxon>Caulobacteraceae</taxon>
        <taxon>Asticcacaulis</taxon>
    </lineage>
</organism>
<name>A0A918Q3J0_9CAUL</name>
<evidence type="ECO:0000313" key="2">
    <source>
        <dbReference type="EMBL" id="GGZ32625.1"/>
    </source>
</evidence>
<sequence length="178" mass="19714">MDGPTVALIVGIGTIMASGVMSSVVTYHLNRNRTQTIFLREKAEQLYLSADEFGKSFAAQVITYYPLLDGKIDYNQMLDMQIEHGKSDKKYGGAETMTMLVEIYFPSVRPALEDVWKAREGFNKITSDIKLAWQANGHVNQGGWKLSFANATNAINSSINALQRQIVVAARVHAGVKQ</sequence>
<proteinExistence type="predicted"/>
<reference evidence="2" key="2">
    <citation type="submission" date="2020-09" db="EMBL/GenBank/DDBJ databases">
        <authorList>
            <person name="Sun Q."/>
            <person name="Kim S."/>
        </authorList>
    </citation>
    <scope>NUCLEOTIDE SEQUENCE</scope>
    <source>
        <strain evidence="2">KCTC 32296</strain>
    </source>
</reference>
<keyword evidence="1" id="KW-0812">Transmembrane</keyword>
<evidence type="ECO:0000256" key="1">
    <source>
        <dbReference type="SAM" id="Phobius"/>
    </source>
</evidence>
<dbReference type="EMBL" id="BMZB01000002">
    <property type="protein sequence ID" value="GGZ32625.1"/>
    <property type="molecule type" value="Genomic_DNA"/>
</dbReference>
<evidence type="ECO:0000313" key="3">
    <source>
        <dbReference type="Proteomes" id="UP000662572"/>
    </source>
</evidence>
<keyword evidence="1" id="KW-0472">Membrane</keyword>
<gene>
    <name evidence="2" type="ORF">GCM10011273_18500</name>
</gene>
<dbReference type="Proteomes" id="UP000662572">
    <property type="component" value="Unassembled WGS sequence"/>
</dbReference>
<comment type="caution">
    <text evidence="2">The sequence shown here is derived from an EMBL/GenBank/DDBJ whole genome shotgun (WGS) entry which is preliminary data.</text>
</comment>
<dbReference type="RefSeq" id="WP_189486180.1">
    <property type="nucleotide sequence ID" value="NZ_BMZB01000002.1"/>
</dbReference>
<keyword evidence="1" id="KW-1133">Transmembrane helix</keyword>
<reference evidence="2" key="1">
    <citation type="journal article" date="2014" name="Int. J. Syst. Evol. Microbiol.">
        <title>Complete genome sequence of Corynebacterium casei LMG S-19264T (=DSM 44701T), isolated from a smear-ripened cheese.</title>
        <authorList>
            <consortium name="US DOE Joint Genome Institute (JGI-PGF)"/>
            <person name="Walter F."/>
            <person name="Albersmeier A."/>
            <person name="Kalinowski J."/>
            <person name="Ruckert C."/>
        </authorList>
    </citation>
    <scope>NUCLEOTIDE SEQUENCE</scope>
    <source>
        <strain evidence="2">KCTC 32296</strain>
    </source>
</reference>
<feature type="transmembrane region" description="Helical" evidence="1">
    <location>
        <begin position="6"/>
        <end position="30"/>
    </location>
</feature>
<keyword evidence="3" id="KW-1185">Reference proteome</keyword>
<protein>
    <submittedName>
        <fullName evidence="2">Uncharacterized protein</fullName>
    </submittedName>
</protein>
<accession>A0A918Q3J0</accession>
<dbReference type="AlphaFoldDB" id="A0A918Q3J0"/>